<evidence type="ECO:0000256" key="9">
    <source>
        <dbReference type="ARBA" id="ARBA00049285"/>
    </source>
</evidence>
<dbReference type="EMBL" id="UINC01087402">
    <property type="protein sequence ID" value="SVC36731.1"/>
    <property type="molecule type" value="Genomic_DNA"/>
</dbReference>
<comment type="catalytic activity">
    <reaction evidence="9">
        <text>L-glutamine + H2O = L-glutamate + NH4(+)</text>
        <dbReference type="Rhea" id="RHEA:15889"/>
        <dbReference type="ChEBI" id="CHEBI:15377"/>
        <dbReference type="ChEBI" id="CHEBI:28938"/>
        <dbReference type="ChEBI" id="CHEBI:29985"/>
        <dbReference type="ChEBI" id="CHEBI:58359"/>
    </reaction>
</comment>
<name>A0A382LPD0_9ZZZZ</name>
<evidence type="ECO:0000256" key="4">
    <source>
        <dbReference type="ARBA" id="ARBA00022598"/>
    </source>
</evidence>
<dbReference type="Gene3D" id="3.50.30.20">
    <property type="entry name" value="Carbamoyl-phosphate synthase small subunit, N-terminal domain"/>
    <property type="match status" value="1"/>
</dbReference>
<dbReference type="GO" id="GO:0004088">
    <property type="term" value="F:carbamoyl-phosphate synthase (glutamine-hydrolyzing) activity"/>
    <property type="evidence" value="ECO:0007669"/>
    <property type="project" value="UniProtKB-EC"/>
</dbReference>
<evidence type="ECO:0000256" key="7">
    <source>
        <dbReference type="ARBA" id="ARBA00022962"/>
    </source>
</evidence>
<dbReference type="SMART" id="SM01097">
    <property type="entry name" value="CPSase_sm_chain"/>
    <property type="match status" value="1"/>
</dbReference>
<evidence type="ECO:0000256" key="8">
    <source>
        <dbReference type="ARBA" id="ARBA00022975"/>
    </source>
</evidence>
<feature type="non-terminal residue" evidence="11">
    <location>
        <position position="136"/>
    </location>
</feature>
<evidence type="ECO:0000256" key="5">
    <source>
        <dbReference type="ARBA" id="ARBA00022741"/>
    </source>
</evidence>
<reference evidence="11" key="1">
    <citation type="submission" date="2018-05" db="EMBL/GenBank/DDBJ databases">
        <authorList>
            <person name="Lanie J.A."/>
            <person name="Ng W.-L."/>
            <person name="Kazmierczak K.M."/>
            <person name="Andrzejewski T.M."/>
            <person name="Davidsen T.M."/>
            <person name="Wayne K.J."/>
            <person name="Tettelin H."/>
            <person name="Glass J.I."/>
            <person name="Rusch D."/>
            <person name="Podicherti R."/>
            <person name="Tsui H.-C.T."/>
            <person name="Winkler M.E."/>
        </authorList>
    </citation>
    <scope>NUCLEOTIDE SEQUENCE</scope>
</reference>
<dbReference type="SUPFAM" id="SSF52021">
    <property type="entry name" value="Carbamoyl phosphate synthetase, small subunit N-terminal domain"/>
    <property type="match status" value="1"/>
</dbReference>
<dbReference type="Pfam" id="PF00988">
    <property type="entry name" value="CPSase_sm_chain"/>
    <property type="match status" value="1"/>
</dbReference>
<dbReference type="AlphaFoldDB" id="A0A382LPD0"/>
<feature type="domain" description="Carbamoyl-phosphate synthase small subunit N-terminal" evidence="10">
    <location>
        <begin position="4"/>
        <end position="134"/>
    </location>
</feature>
<keyword evidence="4" id="KW-0436">Ligase</keyword>
<evidence type="ECO:0000256" key="6">
    <source>
        <dbReference type="ARBA" id="ARBA00022840"/>
    </source>
</evidence>
<gene>
    <name evidence="11" type="ORF">METZ01_LOCUS289585</name>
</gene>
<keyword evidence="6" id="KW-0067">ATP-binding</keyword>
<dbReference type="FunFam" id="3.50.30.20:FF:000001">
    <property type="entry name" value="Carbamoyl-phosphate synthase small chain"/>
    <property type="match status" value="1"/>
</dbReference>
<comment type="pathway">
    <text evidence="2">Amino-acid biosynthesis; L-arginine biosynthesis; carbamoyl phosphate from bicarbonate: step 1/1.</text>
</comment>
<organism evidence="11">
    <name type="scientific">marine metagenome</name>
    <dbReference type="NCBI Taxonomy" id="408172"/>
    <lineage>
        <taxon>unclassified sequences</taxon>
        <taxon>metagenomes</taxon>
        <taxon>ecological metagenomes</taxon>
    </lineage>
</organism>
<dbReference type="GO" id="GO:0005524">
    <property type="term" value="F:ATP binding"/>
    <property type="evidence" value="ECO:0007669"/>
    <property type="project" value="UniProtKB-KW"/>
</dbReference>
<evidence type="ECO:0000256" key="2">
    <source>
        <dbReference type="ARBA" id="ARBA00005077"/>
    </source>
</evidence>
<keyword evidence="5" id="KW-0547">Nucleotide-binding</keyword>
<sequence length="136" mass="14885">MSSLKAILALSDGTCFEGESFGAEGEAIGEIVFNTSLTGYQEIKTDPSYAKQIVTLTYPHIGNTGVNYDDVESEKIWCSGLVIRDLPNKDSNWRRNNSLRSFLFSNNIVGIFGIDTRKLTKLIRTKGSQSAAVLTG</sequence>
<evidence type="ECO:0000256" key="1">
    <source>
        <dbReference type="ARBA" id="ARBA00004812"/>
    </source>
</evidence>
<evidence type="ECO:0000259" key="10">
    <source>
        <dbReference type="SMART" id="SM01097"/>
    </source>
</evidence>
<evidence type="ECO:0000313" key="11">
    <source>
        <dbReference type="EMBL" id="SVC36731.1"/>
    </source>
</evidence>
<dbReference type="InterPro" id="IPR036480">
    <property type="entry name" value="CarbP_synth_ssu_N_sf"/>
</dbReference>
<dbReference type="GO" id="GO:0006221">
    <property type="term" value="P:pyrimidine nucleotide biosynthetic process"/>
    <property type="evidence" value="ECO:0007669"/>
    <property type="project" value="UniProtKB-KW"/>
</dbReference>
<keyword evidence="8" id="KW-0665">Pyrimidine biosynthesis</keyword>
<evidence type="ECO:0000256" key="3">
    <source>
        <dbReference type="ARBA" id="ARBA00012738"/>
    </source>
</evidence>
<comment type="pathway">
    <text evidence="1">Pyrimidine metabolism; UMP biosynthesis via de novo pathway; (S)-dihydroorotate from bicarbonate: step 1/3.</text>
</comment>
<dbReference type="InterPro" id="IPR002474">
    <property type="entry name" value="CarbamoylP_synth_ssu_N"/>
</dbReference>
<proteinExistence type="predicted"/>
<accession>A0A382LPD0</accession>
<dbReference type="EC" id="6.3.5.5" evidence="3"/>
<keyword evidence="7" id="KW-0315">Glutamine amidotransferase</keyword>
<protein>
    <recommendedName>
        <fullName evidence="3">carbamoyl-phosphate synthase (glutamine-hydrolyzing)</fullName>
        <ecNumber evidence="3">6.3.5.5</ecNumber>
    </recommendedName>
</protein>